<keyword evidence="3" id="KW-1185">Reference proteome</keyword>
<dbReference type="InterPro" id="IPR027417">
    <property type="entry name" value="P-loop_NTPase"/>
</dbReference>
<dbReference type="Pfam" id="PF00931">
    <property type="entry name" value="NB-ARC"/>
    <property type="match status" value="1"/>
</dbReference>
<dbReference type="SUPFAM" id="SSF52540">
    <property type="entry name" value="P-loop containing nucleoside triphosphate hydrolases"/>
    <property type="match status" value="1"/>
</dbReference>
<gene>
    <name evidence="2" type="ORF">R3P96_21965</name>
</gene>
<dbReference type="Gene3D" id="1.25.40.10">
    <property type="entry name" value="Tetratricopeptide repeat domain"/>
    <property type="match status" value="1"/>
</dbReference>
<dbReference type="EMBL" id="JAWLJX010000009">
    <property type="protein sequence ID" value="MDV6264010.1"/>
    <property type="molecule type" value="Genomic_DNA"/>
</dbReference>
<feature type="domain" description="NB-ARC" evidence="1">
    <location>
        <begin position="26"/>
        <end position="180"/>
    </location>
</feature>
<dbReference type="InterPro" id="IPR002182">
    <property type="entry name" value="NB-ARC"/>
</dbReference>
<reference evidence="2 3" key="1">
    <citation type="submission" date="2023-10" db="EMBL/GenBank/DDBJ databases">
        <title>Development of a sustainable strategy for remediation of hydrocarbon-contaminated territories based on the waste exchange concept.</title>
        <authorList>
            <person name="Krivoruchko A."/>
        </authorList>
    </citation>
    <scope>NUCLEOTIDE SEQUENCE [LARGE SCALE GENOMIC DNA]</scope>
    <source>
        <strain evidence="2 3">IEGM 1323</strain>
    </source>
</reference>
<dbReference type="RefSeq" id="WP_317566123.1">
    <property type="nucleotide sequence ID" value="NZ_JAWLJX010000009.1"/>
</dbReference>
<accession>A0ABU4BIH1</accession>
<sequence length="421" mass="45607">MSEIVAPPGMGNLESWPDRFVGREVELARLDDALTSGRTVVVAAVHGLGGVGKSSLAAYWAGTRAHGLGPVVWIRADSRAGVEQGLAAFATRLQPALAEVLTVEALVERGLQWLSTHTGWLLILDNVENPADIAVVRARARGGRIIVTGRLSMLWPSDAAVISLDVLDADDAEELLTGLVTAAGPRNLDGAADLCEALGYLPLAINQAGAYLAHQRFTTPRAYLQLLNDQPGPTLDRAATGTDAERTITRIWRVTLDRIAETEPYAVELLRILAWYAPDNVPLTLCRDETDQARGDAAIGMLLAYNMITADPAGESVSIHRLVQAVSRTPDPLDPHRDGVAIERAHATAIDAMWRALPDHKKPGSWPVWRNLLPHIIALERTLDDRERLLGGEHPRSLAFRENLAFAYESAGQTGEVISLF</sequence>
<dbReference type="Proteomes" id="UP001185755">
    <property type="component" value="Unassembled WGS sequence"/>
</dbReference>
<dbReference type="PANTHER" id="PTHR35205">
    <property type="entry name" value="NB-ARC AND TPR DOMAIN PROTEIN"/>
    <property type="match status" value="1"/>
</dbReference>
<proteinExistence type="predicted"/>
<dbReference type="InterPro" id="IPR011990">
    <property type="entry name" value="TPR-like_helical_dom_sf"/>
</dbReference>
<name>A0ABU4BIH1_9NOCA</name>
<evidence type="ECO:0000313" key="3">
    <source>
        <dbReference type="Proteomes" id="UP001185755"/>
    </source>
</evidence>
<dbReference type="PRINTS" id="PR00364">
    <property type="entry name" value="DISEASERSIST"/>
</dbReference>
<organism evidence="2 3">
    <name type="scientific">Rhodococcoides yunnanense</name>
    <dbReference type="NCBI Taxonomy" id="278209"/>
    <lineage>
        <taxon>Bacteria</taxon>
        <taxon>Bacillati</taxon>
        <taxon>Actinomycetota</taxon>
        <taxon>Actinomycetes</taxon>
        <taxon>Mycobacteriales</taxon>
        <taxon>Nocardiaceae</taxon>
        <taxon>Rhodococcoides</taxon>
    </lineage>
</organism>
<comment type="caution">
    <text evidence="2">The sequence shown here is derived from an EMBL/GenBank/DDBJ whole genome shotgun (WGS) entry which is preliminary data.</text>
</comment>
<evidence type="ECO:0000259" key="1">
    <source>
        <dbReference type="Pfam" id="PF00931"/>
    </source>
</evidence>
<evidence type="ECO:0000313" key="2">
    <source>
        <dbReference type="EMBL" id="MDV6264010.1"/>
    </source>
</evidence>
<dbReference type="Gene3D" id="3.40.50.300">
    <property type="entry name" value="P-loop containing nucleotide triphosphate hydrolases"/>
    <property type="match status" value="1"/>
</dbReference>
<protein>
    <submittedName>
        <fullName evidence="2">NB-ARC domain-containing protein</fullName>
    </submittedName>
</protein>
<dbReference type="PANTHER" id="PTHR35205:SF1">
    <property type="entry name" value="ZU5 DOMAIN-CONTAINING PROTEIN"/>
    <property type="match status" value="1"/>
</dbReference>